<accession>A0A2T0T2H6</accession>
<sequence>MTGFELADDVEARLLVVPVGQRDQLCLRVFPQAVEDDRAPVVLVVPAMGIVATYYDPLARGLTLAGFPVVVCDLRGHGGSTPPVSRASRFGQQELVAVDLPAAVAAARREFPGRPLVLLGHSIGGQLGVAYLGRPEADVDGLALIASGTPHHRVYPGPRGLRVLLGTQTAALLGRAWGYFPGDRVGFGGREAAGVITDWARFARTGRFRPDGADLDYERAMSTVDVPVLVVSVEGDLMHTPAAMAELTGKLGSTRVTRLRYTAADAGRKLDRYRWVRVPGPLPTWIKDWWRDAADHGGGRP</sequence>
<dbReference type="PIRSF" id="PIRSF037442">
    <property type="entry name" value="UCP037442_abhydr"/>
    <property type="match status" value="1"/>
</dbReference>
<dbReference type="EMBL" id="PVTF01000007">
    <property type="protein sequence ID" value="PRY39880.1"/>
    <property type="molecule type" value="Genomic_DNA"/>
</dbReference>
<feature type="domain" description="Serine aminopeptidase S33" evidence="1">
    <location>
        <begin position="40"/>
        <end position="161"/>
    </location>
</feature>
<dbReference type="RefSeq" id="WP_211304539.1">
    <property type="nucleotide sequence ID" value="NZ_PVTF01000007.1"/>
</dbReference>
<evidence type="ECO:0000313" key="3">
    <source>
        <dbReference type="Proteomes" id="UP000239494"/>
    </source>
</evidence>
<evidence type="ECO:0000259" key="1">
    <source>
        <dbReference type="Pfam" id="PF12146"/>
    </source>
</evidence>
<dbReference type="Gene3D" id="3.40.50.1820">
    <property type="entry name" value="alpha/beta hydrolase"/>
    <property type="match status" value="1"/>
</dbReference>
<keyword evidence="2" id="KW-0378">Hydrolase</keyword>
<keyword evidence="3" id="KW-1185">Reference proteome</keyword>
<comment type="caution">
    <text evidence="2">The sequence shown here is derived from an EMBL/GenBank/DDBJ whole genome shotgun (WGS) entry which is preliminary data.</text>
</comment>
<dbReference type="AlphaFoldDB" id="A0A2T0T2H6"/>
<gene>
    <name evidence="2" type="ORF">CLV43_107467</name>
</gene>
<dbReference type="InterPro" id="IPR022742">
    <property type="entry name" value="Hydrolase_4"/>
</dbReference>
<dbReference type="InterPro" id="IPR017208">
    <property type="entry name" value="UCP037442_abhydr"/>
</dbReference>
<evidence type="ECO:0000313" key="2">
    <source>
        <dbReference type="EMBL" id="PRY39880.1"/>
    </source>
</evidence>
<reference evidence="2 3" key="1">
    <citation type="submission" date="2018-03" db="EMBL/GenBank/DDBJ databases">
        <title>Genomic Encyclopedia of Archaeal and Bacterial Type Strains, Phase II (KMG-II): from individual species to whole genera.</title>
        <authorList>
            <person name="Goeker M."/>
        </authorList>
    </citation>
    <scope>NUCLEOTIDE SEQUENCE [LARGE SCALE GENOMIC DNA]</scope>
    <source>
        <strain evidence="2 3">DSM 44720</strain>
    </source>
</reference>
<dbReference type="SUPFAM" id="SSF53474">
    <property type="entry name" value="alpha/beta-Hydrolases"/>
    <property type="match status" value="1"/>
</dbReference>
<name>A0A2T0T2H6_9PSEU</name>
<protein>
    <submittedName>
        <fullName evidence="2">Putative alpha/beta hydrolase</fullName>
    </submittedName>
</protein>
<dbReference type="Proteomes" id="UP000239494">
    <property type="component" value="Unassembled WGS sequence"/>
</dbReference>
<dbReference type="InterPro" id="IPR029058">
    <property type="entry name" value="AB_hydrolase_fold"/>
</dbReference>
<dbReference type="GO" id="GO:0016787">
    <property type="term" value="F:hydrolase activity"/>
    <property type="evidence" value="ECO:0007669"/>
    <property type="project" value="UniProtKB-KW"/>
</dbReference>
<proteinExistence type="predicted"/>
<dbReference type="Pfam" id="PF12146">
    <property type="entry name" value="Hydrolase_4"/>
    <property type="match status" value="1"/>
</dbReference>
<organism evidence="2 3">
    <name type="scientific">Umezawaea tangerina</name>
    <dbReference type="NCBI Taxonomy" id="84725"/>
    <lineage>
        <taxon>Bacteria</taxon>
        <taxon>Bacillati</taxon>
        <taxon>Actinomycetota</taxon>
        <taxon>Actinomycetes</taxon>
        <taxon>Pseudonocardiales</taxon>
        <taxon>Pseudonocardiaceae</taxon>
        <taxon>Umezawaea</taxon>
    </lineage>
</organism>